<sequence length="228" mass="26821">MTQLKSDEELVILEKEIKEFWSKFKTTCCNECLDQTLELRDLWRESINQLSDKWSKRLKEGDDIINKFHEYTNECCQKNKSIEERQEKLSEAVANITDEKKQETDLMDSIQELKEELIRKTKTKSEATKETEERLCKAKELFKERLGLDIRKTSANHLQFIFQCIDHEDSDKPYILTLSLNGDEDYEVISCSPPLDCIEELQSKVRETNNFSAFIANVRKAFVALTYK</sequence>
<dbReference type="PANTHER" id="PTHR14281:SF0">
    <property type="entry name" value="KINETOCHORE PROTEIN SPC25"/>
    <property type="match status" value="1"/>
</dbReference>
<keyword evidence="12" id="KW-0995">Kinetochore</keyword>
<gene>
    <name evidence="15" type="ORF">JRQ81_001625</name>
</gene>
<dbReference type="Pfam" id="PF08234">
    <property type="entry name" value="Spindle_Spc25"/>
    <property type="match status" value="1"/>
</dbReference>
<dbReference type="PANTHER" id="PTHR14281">
    <property type="entry name" value="KINETOCHORE PROTEIN SPC25-RELATED"/>
    <property type="match status" value="1"/>
</dbReference>
<evidence type="ECO:0000313" key="15">
    <source>
        <dbReference type="EMBL" id="KAJ7345675.1"/>
    </source>
</evidence>
<proteinExistence type="inferred from homology"/>
<dbReference type="CDD" id="cd23784">
    <property type="entry name" value="RWD_Spc25"/>
    <property type="match status" value="1"/>
</dbReference>
<comment type="similarity">
    <text evidence="2 12">Belongs to the SPC25 family.</text>
</comment>
<dbReference type="GO" id="GO:0005634">
    <property type="term" value="C:nucleus"/>
    <property type="evidence" value="ECO:0007669"/>
    <property type="project" value="UniProtKB-SubCell"/>
</dbReference>
<keyword evidence="7 13" id="KW-0175">Coiled coil</keyword>
<evidence type="ECO:0000256" key="4">
    <source>
        <dbReference type="ARBA" id="ARBA00022454"/>
    </source>
</evidence>
<dbReference type="InterPro" id="IPR045143">
    <property type="entry name" value="Spc25"/>
</dbReference>
<evidence type="ECO:0000256" key="13">
    <source>
        <dbReference type="SAM" id="Coils"/>
    </source>
</evidence>
<dbReference type="GO" id="GO:0051301">
    <property type="term" value="P:cell division"/>
    <property type="evidence" value="ECO:0007669"/>
    <property type="project" value="UniProtKB-UniRule"/>
</dbReference>
<evidence type="ECO:0000256" key="5">
    <source>
        <dbReference type="ARBA" id="ARBA00022618"/>
    </source>
</evidence>
<dbReference type="AlphaFoldDB" id="A0A9Q1B9C1"/>
<evidence type="ECO:0000256" key="12">
    <source>
        <dbReference type="RuleBase" id="RU367150"/>
    </source>
</evidence>
<accession>A0A9Q1B9C1</accession>
<comment type="subunit">
    <text evidence="11">Component of the NDC80 complex, which is composed of ndc80, cdca1, spbc24 and spbc25. The NDC80 complex interacts with mis12 and zwint.</text>
</comment>
<dbReference type="GO" id="GO:0007059">
    <property type="term" value="P:chromosome segregation"/>
    <property type="evidence" value="ECO:0007669"/>
    <property type="project" value="InterPro"/>
</dbReference>
<keyword evidence="12" id="KW-0539">Nucleus</keyword>
<comment type="subcellular location">
    <subcellularLocation>
        <location evidence="1">Chromosome</location>
        <location evidence="1">Centromere</location>
    </subcellularLocation>
    <subcellularLocation>
        <location evidence="12">Nucleus</location>
    </subcellularLocation>
    <subcellularLocation>
        <location evidence="12">Chromosome</location>
        <location evidence="12">Centromere</location>
        <location evidence="12">Kinetochore</location>
    </subcellularLocation>
</comment>
<comment type="caution">
    <text evidence="15">The sequence shown here is derived from an EMBL/GenBank/DDBJ whole genome shotgun (WGS) entry which is preliminary data.</text>
</comment>
<feature type="domain" description="Chromosome segregation protein Spc25 C-terminal" evidence="14">
    <location>
        <begin position="154"/>
        <end position="223"/>
    </location>
</feature>
<organism evidence="15 16">
    <name type="scientific">Phrynocephalus forsythii</name>
    <dbReference type="NCBI Taxonomy" id="171643"/>
    <lineage>
        <taxon>Eukaryota</taxon>
        <taxon>Metazoa</taxon>
        <taxon>Chordata</taxon>
        <taxon>Craniata</taxon>
        <taxon>Vertebrata</taxon>
        <taxon>Euteleostomi</taxon>
        <taxon>Lepidosauria</taxon>
        <taxon>Squamata</taxon>
        <taxon>Bifurcata</taxon>
        <taxon>Unidentata</taxon>
        <taxon>Episquamata</taxon>
        <taxon>Toxicofera</taxon>
        <taxon>Iguania</taxon>
        <taxon>Acrodonta</taxon>
        <taxon>Agamidae</taxon>
        <taxon>Agaminae</taxon>
        <taxon>Phrynocephalus</taxon>
    </lineage>
</organism>
<evidence type="ECO:0000256" key="9">
    <source>
        <dbReference type="ARBA" id="ARBA00023328"/>
    </source>
</evidence>
<name>A0A9Q1B9C1_9SAUR</name>
<evidence type="ECO:0000256" key="3">
    <source>
        <dbReference type="ARBA" id="ARBA00013692"/>
    </source>
</evidence>
<keyword evidence="4 12" id="KW-0158">Chromosome</keyword>
<evidence type="ECO:0000256" key="11">
    <source>
        <dbReference type="ARBA" id="ARBA00065771"/>
    </source>
</evidence>
<keyword evidence="6 12" id="KW-0498">Mitosis</keyword>
<evidence type="ECO:0000256" key="7">
    <source>
        <dbReference type="ARBA" id="ARBA00023054"/>
    </source>
</evidence>
<keyword evidence="5 12" id="KW-0132">Cell division</keyword>
<dbReference type="FunFam" id="3.30.457.50:FF:000001">
    <property type="entry name" value="Probable kinetochore protein spc25"/>
    <property type="match status" value="1"/>
</dbReference>
<keyword evidence="16" id="KW-1185">Reference proteome</keyword>
<dbReference type="Proteomes" id="UP001142489">
    <property type="component" value="Unassembled WGS sequence"/>
</dbReference>
<evidence type="ECO:0000259" key="14">
    <source>
        <dbReference type="Pfam" id="PF08234"/>
    </source>
</evidence>
<evidence type="ECO:0000256" key="1">
    <source>
        <dbReference type="ARBA" id="ARBA00004584"/>
    </source>
</evidence>
<keyword evidence="8 12" id="KW-0131">Cell cycle</keyword>
<reference evidence="15" key="1">
    <citation type="journal article" date="2023" name="DNA Res.">
        <title>Chromosome-level genome assembly of Phrynocephalus forsythii using third-generation DNA sequencing and Hi-C analysis.</title>
        <authorList>
            <person name="Qi Y."/>
            <person name="Zhao W."/>
            <person name="Zhao Y."/>
            <person name="Niu C."/>
            <person name="Cao S."/>
            <person name="Zhang Y."/>
        </authorList>
    </citation>
    <scope>NUCLEOTIDE SEQUENCE</scope>
    <source>
        <tissue evidence="15">Muscle</tissue>
    </source>
</reference>
<feature type="coiled-coil region" evidence="13">
    <location>
        <begin position="79"/>
        <end position="130"/>
    </location>
</feature>
<dbReference type="Gene3D" id="3.30.457.50">
    <property type="entry name" value="Chromosome segregation protein Spc25"/>
    <property type="match status" value="1"/>
</dbReference>
<dbReference type="OrthoDB" id="6353017at2759"/>
<dbReference type="InterPro" id="IPR013255">
    <property type="entry name" value="Spc25_C"/>
</dbReference>
<dbReference type="EMBL" id="JAPFRF010000001">
    <property type="protein sequence ID" value="KAJ7345675.1"/>
    <property type="molecule type" value="Genomic_DNA"/>
</dbReference>
<dbReference type="GO" id="GO:0031262">
    <property type="term" value="C:Ndc80 complex"/>
    <property type="evidence" value="ECO:0007669"/>
    <property type="project" value="InterPro"/>
</dbReference>
<evidence type="ECO:0000256" key="10">
    <source>
        <dbReference type="ARBA" id="ARBA00045419"/>
    </source>
</evidence>
<evidence type="ECO:0000256" key="2">
    <source>
        <dbReference type="ARBA" id="ARBA00006379"/>
    </source>
</evidence>
<keyword evidence="9 12" id="KW-0137">Centromere</keyword>
<comment type="function">
    <text evidence="10">Acts as a component of the essential kinetochore-associated NDC80 complex, which is required for chromosome segregation and spindle checkpoint activity. Required for kinetochore integrity and the organization of stable microtubule binding sites in the outer plate of the kinetochore. The NDC80 complex synergistically enhances the affinity of the SKA1 complex for microtubules and may allow the NDC80 complex to track depolymerizing microtubules.</text>
</comment>
<evidence type="ECO:0000313" key="16">
    <source>
        <dbReference type="Proteomes" id="UP001142489"/>
    </source>
</evidence>
<protein>
    <recommendedName>
        <fullName evidence="3 12">Kinetochore protein SPC25</fullName>
    </recommendedName>
</protein>
<evidence type="ECO:0000256" key="6">
    <source>
        <dbReference type="ARBA" id="ARBA00022776"/>
    </source>
</evidence>
<evidence type="ECO:0000256" key="8">
    <source>
        <dbReference type="ARBA" id="ARBA00023306"/>
    </source>
</evidence>